<sequence length="113" mass="12519">MIAAQLYCALQRFCGRDCRFTRYEQRRGVKGSGVEAGGVQRYGCCGGSEDDGADSDRRGEAWEGSPFSLFDVNMKPNLTGSGRQETRGSCKLNSSYGRIYIWFSIEFENGEGC</sequence>
<proteinExistence type="predicted"/>
<keyword evidence="2" id="KW-1185">Reference proteome</keyword>
<protein>
    <submittedName>
        <fullName evidence="1">Uncharacterized protein</fullName>
    </submittedName>
</protein>
<evidence type="ECO:0000313" key="1">
    <source>
        <dbReference type="EMBL" id="KAF2677338.1"/>
    </source>
</evidence>
<evidence type="ECO:0000313" key="2">
    <source>
        <dbReference type="Proteomes" id="UP000799291"/>
    </source>
</evidence>
<dbReference type="AlphaFoldDB" id="A0A6G1IGX3"/>
<gene>
    <name evidence="1" type="ORF">K458DRAFT_424006</name>
</gene>
<dbReference type="Proteomes" id="UP000799291">
    <property type="component" value="Unassembled WGS sequence"/>
</dbReference>
<dbReference type="OrthoDB" id="422362at2759"/>
<accession>A0A6G1IGX3</accession>
<name>A0A6G1IGX3_9PLEO</name>
<reference evidence="1" key="1">
    <citation type="journal article" date="2020" name="Stud. Mycol.">
        <title>101 Dothideomycetes genomes: a test case for predicting lifestyles and emergence of pathogens.</title>
        <authorList>
            <person name="Haridas S."/>
            <person name="Albert R."/>
            <person name="Binder M."/>
            <person name="Bloem J."/>
            <person name="Labutti K."/>
            <person name="Salamov A."/>
            <person name="Andreopoulos B."/>
            <person name="Baker S."/>
            <person name="Barry K."/>
            <person name="Bills G."/>
            <person name="Bluhm B."/>
            <person name="Cannon C."/>
            <person name="Castanera R."/>
            <person name="Culley D."/>
            <person name="Daum C."/>
            <person name="Ezra D."/>
            <person name="Gonzalez J."/>
            <person name="Henrissat B."/>
            <person name="Kuo A."/>
            <person name="Liang C."/>
            <person name="Lipzen A."/>
            <person name="Lutzoni F."/>
            <person name="Magnuson J."/>
            <person name="Mondo S."/>
            <person name="Nolan M."/>
            <person name="Ohm R."/>
            <person name="Pangilinan J."/>
            <person name="Park H.-J."/>
            <person name="Ramirez L."/>
            <person name="Alfaro M."/>
            <person name="Sun H."/>
            <person name="Tritt A."/>
            <person name="Yoshinaga Y."/>
            <person name="Zwiers L.-H."/>
            <person name="Turgeon B."/>
            <person name="Goodwin S."/>
            <person name="Spatafora J."/>
            <person name="Crous P."/>
            <person name="Grigoriev I."/>
        </authorList>
    </citation>
    <scope>NUCLEOTIDE SEQUENCE</scope>
    <source>
        <strain evidence="1">CBS 122367</strain>
    </source>
</reference>
<dbReference type="EMBL" id="MU005623">
    <property type="protein sequence ID" value="KAF2677338.1"/>
    <property type="molecule type" value="Genomic_DNA"/>
</dbReference>
<organism evidence="1 2">
    <name type="scientific">Lentithecium fluviatile CBS 122367</name>
    <dbReference type="NCBI Taxonomy" id="1168545"/>
    <lineage>
        <taxon>Eukaryota</taxon>
        <taxon>Fungi</taxon>
        <taxon>Dikarya</taxon>
        <taxon>Ascomycota</taxon>
        <taxon>Pezizomycotina</taxon>
        <taxon>Dothideomycetes</taxon>
        <taxon>Pleosporomycetidae</taxon>
        <taxon>Pleosporales</taxon>
        <taxon>Massarineae</taxon>
        <taxon>Lentitheciaceae</taxon>
        <taxon>Lentithecium</taxon>
    </lineage>
</organism>